<evidence type="ECO:0000313" key="1">
    <source>
        <dbReference type="EMBL" id="GAG26862.1"/>
    </source>
</evidence>
<accession>X0WUI2</accession>
<protein>
    <submittedName>
        <fullName evidence="1">Uncharacterized protein</fullName>
    </submittedName>
</protein>
<dbReference type="EMBL" id="BARS01032245">
    <property type="protein sequence ID" value="GAG26862.1"/>
    <property type="molecule type" value="Genomic_DNA"/>
</dbReference>
<organism evidence="1">
    <name type="scientific">marine sediment metagenome</name>
    <dbReference type="NCBI Taxonomy" id="412755"/>
    <lineage>
        <taxon>unclassified sequences</taxon>
        <taxon>metagenomes</taxon>
        <taxon>ecological metagenomes</taxon>
    </lineage>
</organism>
<gene>
    <name evidence="1" type="ORF">S01H1_50072</name>
</gene>
<comment type="caution">
    <text evidence="1">The sequence shown here is derived from an EMBL/GenBank/DDBJ whole genome shotgun (WGS) entry which is preliminary data.</text>
</comment>
<sequence length="72" mass="7737">MLALTFTILSAALLPLPALTPLALFATLAKATLATGLSLLVPTAGFTRFFFFFAAQPFALLLESFIEQFLLT</sequence>
<dbReference type="AlphaFoldDB" id="X0WUI2"/>
<name>X0WUI2_9ZZZZ</name>
<feature type="non-terminal residue" evidence="1">
    <location>
        <position position="72"/>
    </location>
</feature>
<proteinExistence type="predicted"/>
<reference evidence="1" key="1">
    <citation type="journal article" date="2014" name="Front. Microbiol.">
        <title>High frequency of phylogenetically diverse reductive dehalogenase-homologous genes in deep subseafloor sedimentary metagenomes.</title>
        <authorList>
            <person name="Kawai M."/>
            <person name="Futagami T."/>
            <person name="Toyoda A."/>
            <person name="Takaki Y."/>
            <person name="Nishi S."/>
            <person name="Hori S."/>
            <person name="Arai W."/>
            <person name="Tsubouchi T."/>
            <person name="Morono Y."/>
            <person name="Uchiyama I."/>
            <person name="Ito T."/>
            <person name="Fujiyama A."/>
            <person name="Inagaki F."/>
            <person name="Takami H."/>
        </authorList>
    </citation>
    <scope>NUCLEOTIDE SEQUENCE</scope>
    <source>
        <strain evidence="1">Expedition CK06-06</strain>
    </source>
</reference>